<feature type="transmembrane region" description="Helical" evidence="1">
    <location>
        <begin position="233"/>
        <end position="254"/>
    </location>
</feature>
<feature type="transmembrane region" description="Helical" evidence="1">
    <location>
        <begin position="99"/>
        <end position="117"/>
    </location>
</feature>
<evidence type="ECO:0000313" key="3">
    <source>
        <dbReference type="Proteomes" id="UP000178092"/>
    </source>
</evidence>
<organism evidence="2 3">
    <name type="scientific">Candidatus Wildermuthbacteria bacterium RIFCSPHIGHO2_02_FULL_45_25</name>
    <dbReference type="NCBI Taxonomy" id="1802450"/>
    <lineage>
        <taxon>Bacteria</taxon>
        <taxon>Candidatus Wildermuthiibacteriota</taxon>
    </lineage>
</organism>
<feature type="transmembrane region" description="Helical" evidence="1">
    <location>
        <begin position="129"/>
        <end position="148"/>
    </location>
</feature>
<feature type="transmembrane region" description="Helical" evidence="1">
    <location>
        <begin position="12"/>
        <end position="33"/>
    </location>
</feature>
<reference evidence="2 3" key="1">
    <citation type="journal article" date="2016" name="Nat. Commun.">
        <title>Thousands of microbial genomes shed light on interconnected biogeochemical processes in an aquifer system.</title>
        <authorList>
            <person name="Anantharaman K."/>
            <person name="Brown C.T."/>
            <person name="Hug L.A."/>
            <person name="Sharon I."/>
            <person name="Castelle C.J."/>
            <person name="Probst A.J."/>
            <person name="Thomas B.C."/>
            <person name="Singh A."/>
            <person name="Wilkins M.J."/>
            <person name="Karaoz U."/>
            <person name="Brodie E.L."/>
            <person name="Williams K.H."/>
            <person name="Hubbard S.S."/>
            <person name="Banfield J.F."/>
        </authorList>
    </citation>
    <scope>NUCLEOTIDE SEQUENCE [LARGE SCALE GENOMIC DNA]</scope>
</reference>
<name>A0A1G2QZX3_9BACT</name>
<feature type="transmembrane region" description="Helical" evidence="1">
    <location>
        <begin position="54"/>
        <end position="79"/>
    </location>
</feature>
<accession>A0A1G2QZX3</accession>
<evidence type="ECO:0000256" key="1">
    <source>
        <dbReference type="SAM" id="Phobius"/>
    </source>
</evidence>
<feature type="transmembrane region" description="Helical" evidence="1">
    <location>
        <begin position="275"/>
        <end position="296"/>
    </location>
</feature>
<dbReference type="EMBL" id="MHTV01000038">
    <property type="protein sequence ID" value="OHA66007.1"/>
    <property type="molecule type" value="Genomic_DNA"/>
</dbReference>
<feature type="transmembrane region" description="Helical" evidence="1">
    <location>
        <begin position="168"/>
        <end position="187"/>
    </location>
</feature>
<feature type="transmembrane region" description="Helical" evidence="1">
    <location>
        <begin position="302"/>
        <end position="320"/>
    </location>
</feature>
<comment type="caution">
    <text evidence="2">The sequence shown here is derived from an EMBL/GenBank/DDBJ whole genome shotgun (WGS) entry which is preliminary data.</text>
</comment>
<keyword evidence="1" id="KW-1133">Transmembrane helix</keyword>
<sequence length="337" mass="38098">MFGMEFLEFVSFAKQLGLALAGAAAFWGLVLSIKSHHPAKGPECIIFDWLATRLFFLLLAGFGIALCAWILFLFLMPVYAHEGIILVPSQQEVIRALEITSPVFAVWAVFVLISLWLNRFKPVLFGEWLSGIYVAHFIFLLFLISLPAWSGNLNAHQWFYIGHSVHSIFTFGSVIVLDFLVLISMAVRSPAIKEHLYPMFPLISKFIWVGLGIDFLSVALVFDDAIQMTPKFFFMQTVVGILIINGTILSGPITRKMIQAVRNKGSEMSKNWMRAADLCGVISVSSWFTITFTDFFHHLTFQYWQFLLAYVSLIATLYAGHKIMQLFPIALIGRHAE</sequence>
<keyword evidence="1" id="KW-0472">Membrane</keyword>
<feature type="transmembrane region" description="Helical" evidence="1">
    <location>
        <begin position="199"/>
        <end position="221"/>
    </location>
</feature>
<keyword evidence="1" id="KW-0812">Transmembrane</keyword>
<gene>
    <name evidence="2" type="ORF">A3C04_03885</name>
</gene>
<dbReference type="AlphaFoldDB" id="A0A1G2QZX3"/>
<proteinExistence type="predicted"/>
<protein>
    <submittedName>
        <fullName evidence="2">Uncharacterized protein</fullName>
    </submittedName>
</protein>
<dbReference type="Proteomes" id="UP000178092">
    <property type="component" value="Unassembled WGS sequence"/>
</dbReference>
<evidence type="ECO:0000313" key="2">
    <source>
        <dbReference type="EMBL" id="OHA66007.1"/>
    </source>
</evidence>